<dbReference type="PANTHER" id="PTHR45339:SF1">
    <property type="entry name" value="HYBRID SIGNAL TRANSDUCTION HISTIDINE KINASE J"/>
    <property type="match status" value="1"/>
</dbReference>
<dbReference type="PROSITE" id="PS50109">
    <property type="entry name" value="HIS_KIN"/>
    <property type="match status" value="1"/>
</dbReference>
<dbReference type="SMART" id="SM00388">
    <property type="entry name" value="HisKA"/>
    <property type="match status" value="1"/>
</dbReference>
<dbReference type="InterPro" id="IPR004358">
    <property type="entry name" value="Sig_transdc_His_kin-like_C"/>
</dbReference>
<evidence type="ECO:0000256" key="6">
    <source>
        <dbReference type="ARBA" id="ARBA00023012"/>
    </source>
</evidence>
<gene>
    <name evidence="13" type="ORF">HUE88_09615</name>
</gene>
<dbReference type="InterPro" id="IPR036890">
    <property type="entry name" value="HATPase_C_sf"/>
</dbReference>
<dbReference type="CDD" id="cd17546">
    <property type="entry name" value="REC_hyHK_CKI1_RcsC-like"/>
    <property type="match status" value="1"/>
</dbReference>
<dbReference type="Proteomes" id="UP000593994">
    <property type="component" value="Chromosome"/>
</dbReference>
<dbReference type="InterPro" id="IPR003661">
    <property type="entry name" value="HisK_dim/P_dom"/>
</dbReference>
<dbReference type="AlphaFoldDB" id="A0A7S7LTU0"/>
<feature type="domain" description="Histidine kinase" evidence="11">
    <location>
        <begin position="654"/>
        <end position="872"/>
    </location>
</feature>
<dbReference type="Gene3D" id="3.30.450.20">
    <property type="entry name" value="PAS domain"/>
    <property type="match status" value="1"/>
</dbReference>
<dbReference type="SMART" id="SM00448">
    <property type="entry name" value="REC"/>
    <property type="match status" value="2"/>
</dbReference>
<feature type="coiled-coil region" evidence="8">
    <location>
        <begin position="349"/>
        <end position="409"/>
    </location>
</feature>
<comment type="catalytic activity">
    <reaction evidence="1">
        <text>ATP + protein L-histidine = ADP + protein N-phospho-L-histidine.</text>
        <dbReference type="EC" id="2.7.13.3"/>
    </reaction>
</comment>
<evidence type="ECO:0000256" key="1">
    <source>
        <dbReference type="ARBA" id="ARBA00000085"/>
    </source>
</evidence>
<evidence type="ECO:0000256" key="2">
    <source>
        <dbReference type="ARBA" id="ARBA00012438"/>
    </source>
</evidence>
<dbReference type="InterPro" id="IPR036097">
    <property type="entry name" value="HisK_dim/P_sf"/>
</dbReference>
<evidence type="ECO:0000313" key="13">
    <source>
        <dbReference type="EMBL" id="QOY51376.1"/>
    </source>
</evidence>
<dbReference type="Pfam" id="PF00512">
    <property type="entry name" value="HisKA"/>
    <property type="match status" value="1"/>
</dbReference>
<dbReference type="PRINTS" id="PR00344">
    <property type="entry name" value="BCTRLSENSOR"/>
</dbReference>
<dbReference type="KEGG" id="sbal:HUE88_09615"/>
<organism evidence="13 14">
    <name type="scientific">Candidatus Sulfurimonas baltica</name>
    <dbReference type="NCBI Taxonomy" id="2740404"/>
    <lineage>
        <taxon>Bacteria</taxon>
        <taxon>Pseudomonadati</taxon>
        <taxon>Campylobacterota</taxon>
        <taxon>Epsilonproteobacteria</taxon>
        <taxon>Campylobacterales</taxon>
        <taxon>Sulfurimonadaceae</taxon>
        <taxon>Sulfurimonas</taxon>
    </lineage>
</organism>
<dbReference type="InterPro" id="IPR003594">
    <property type="entry name" value="HATPase_dom"/>
</dbReference>
<protein>
    <recommendedName>
        <fullName evidence="2">histidine kinase</fullName>
        <ecNumber evidence="2">2.7.13.3</ecNumber>
    </recommendedName>
</protein>
<feature type="domain" description="Response regulatory" evidence="12">
    <location>
        <begin position="905"/>
        <end position="1018"/>
    </location>
</feature>
<dbReference type="Pfam" id="PF00072">
    <property type="entry name" value="Response_reg"/>
    <property type="match status" value="2"/>
</dbReference>
<dbReference type="InterPro" id="IPR001789">
    <property type="entry name" value="Sig_transdc_resp-reg_receiver"/>
</dbReference>
<dbReference type="PROSITE" id="PS50110">
    <property type="entry name" value="RESPONSE_REGULATORY"/>
    <property type="match status" value="2"/>
</dbReference>
<keyword evidence="5" id="KW-0418">Kinase</keyword>
<dbReference type="Pfam" id="PF13185">
    <property type="entry name" value="GAF_2"/>
    <property type="match status" value="1"/>
</dbReference>
<name>A0A7S7LTU0_9BACT</name>
<dbReference type="SUPFAM" id="SSF52172">
    <property type="entry name" value="CheY-like"/>
    <property type="match status" value="2"/>
</dbReference>
<feature type="region of interest" description="Disordered" evidence="9">
    <location>
        <begin position="595"/>
        <end position="619"/>
    </location>
</feature>
<dbReference type="SUPFAM" id="SSF55781">
    <property type="entry name" value="GAF domain-like"/>
    <property type="match status" value="1"/>
</dbReference>
<dbReference type="SMART" id="SM00387">
    <property type="entry name" value="HATPase_c"/>
    <property type="match status" value="1"/>
</dbReference>
<evidence type="ECO:0000256" key="3">
    <source>
        <dbReference type="ARBA" id="ARBA00022553"/>
    </source>
</evidence>
<feature type="modified residue" description="4-aspartylphosphate" evidence="7">
    <location>
        <position position="954"/>
    </location>
</feature>
<reference evidence="13 14" key="1">
    <citation type="submission" date="2020-05" db="EMBL/GenBank/DDBJ databases">
        <title>Sulfurimonas marisnigri, sp. nov., and Sulfurimonas baltica, sp. nov., manganese oxide reducing chemolithoautotrophs of the class Epsilonproteobacteria isolated from the pelagic redoxclines of the Black and Baltic Seas and emended description of the genus Sulfurimonas.</title>
        <authorList>
            <person name="Henkel J.V."/>
            <person name="Laudan C."/>
            <person name="Werner J."/>
            <person name="Neu T."/>
            <person name="Plewe S."/>
            <person name="Sproer C."/>
            <person name="Bunk B."/>
            <person name="Schulz-Vogt H.N."/>
        </authorList>
    </citation>
    <scope>NUCLEOTIDE SEQUENCE [LARGE SCALE GENOMIC DNA]</scope>
    <source>
        <strain evidence="13 14">GD2</strain>
    </source>
</reference>
<keyword evidence="3 7" id="KW-0597">Phosphoprotein</keyword>
<keyword evidence="10" id="KW-0812">Transmembrane</keyword>
<dbReference type="GO" id="GO:0000155">
    <property type="term" value="F:phosphorelay sensor kinase activity"/>
    <property type="evidence" value="ECO:0007669"/>
    <property type="project" value="InterPro"/>
</dbReference>
<keyword evidence="10" id="KW-1133">Transmembrane helix</keyword>
<evidence type="ECO:0000256" key="8">
    <source>
        <dbReference type="SAM" id="Coils"/>
    </source>
</evidence>
<dbReference type="Gene3D" id="3.30.565.10">
    <property type="entry name" value="Histidine kinase-like ATPase, C-terminal domain"/>
    <property type="match status" value="1"/>
</dbReference>
<dbReference type="EC" id="2.7.13.3" evidence="2"/>
<dbReference type="Gene3D" id="3.40.50.2300">
    <property type="match status" value="2"/>
</dbReference>
<dbReference type="InterPro" id="IPR005467">
    <property type="entry name" value="His_kinase_dom"/>
</dbReference>
<evidence type="ECO:0000313" key="14">
    <source>
        <dbReference type="Proteomes" id="UP000593994"/>
    </source>
</evidence>
<dbReference type="PANTHER" id="PTHR45339">
    <property type="entry name" value="HYBRID SIGNAL TRANSDUCTION HISTIDINE KINASE J"/>
    <property type="match status" value="1"/>
</dbReference>
<feature type="transmembrane region" description="Helical" evidence="10">
    <location>
        <begin position="319"/>
        <end position="338"/>
    </location>
</feature>
<dbReference type="CDD" id="cd00082">
    <property type="entry name" value="HisKA"/>
    <property type="match status" value="1"/>
</dbReference>
<dbReference type="Pfam" id="PF02518">
    <property type="entry name" value="HATPase_c"/>
    <property type="match status" value="1"/>
</dbReference>
<keyword evidence="14" id="KW-1185">Reference proteome</keyword>
<sequence>MFKKITLKTKIVSITILGLIVLAVIGGTLSVLDSKQTMMEHEYHSLTSINKTKNAQIKKFLDEKIAHINVLAKASNTRDLVTDLIYVHNQLKAKGDEPYPATHTLAIQKIQPHEEFFQNFTKEYDYSDLLIVCAKHGHVMYSKEKESDLGANLVTGELKNSALAEVWKKVIASKRAVFVDMKPYAPSNNANIMFLGSPIYTNGELTSVLVFKISDKSISKIMQFKYGYGETQEDYLIGQDKLIRSSSSLSMLAKTFDTQSAKEALRGAEDTKLVTNYNGKSVLSAYSPLKIGQDLDWAILSEIDEEEILSSSNKLKNDLIIVSSALLIIIAIVEYFVLLKGVFLPLNKVHEQQDELKEANINMKLQHQELEELAQSLESRVKEEVAQNREKDQRLNDELNRTIKANEKQAWVKDGLTALNEQLTGDISVEDVAQIAITHLGNYLHAGVGVLYSYSHDNKLLTLEGTYAYIQTDNSRDTLELGEGIIGQVALQRSPILLKGIDENNLKVEAGTITQTPLNIYTFPLIYLDKLYGVVELGSNEQFNEKEIEFFNASNRVITTALSTAIQNQKVKDLLKETQLINTQMQEQQQKLEEANANMEEQQQQLEEANAQMEEQHQQLEAQNDSLLKSQNELEKKARDLTASTKYKSEFLANMSHELRTPLNSIILLSDMLQENNANHLDENEVKKAHVINSSGNDLLKLIGDVLDLSKIEAGMMELIIDEFNSTELCDGFQVQFEEIAKQKNLTFKAIDDYKGLIKNDRDRLGQVLRNLISNSLKFTKKGTITLHVESAADEKIKISVSDTGIGIPKDKQESIFEAFQQADGGTSREYGGTGLGLSISLELIKMMHGEIVLDSKENEGSTFSIIIPNLDKKESEKPKEKIEATALHVEVKDDRSALQAKDRAFLIIEDDENFADILKEKVNSQGEYALIAHTGTSGLTLARSYNIKGILLDLGLPDIDGIDLLKEFKTDPSLRKIPVFVISGDHRVKLTKEYGAEGYIQKPITESEITSVIQEIKNSDDEIHEFMSRVNVKSTTNIKESIDLSGKKVLVVDDDIRNIYVLLEALSSKGADVITANDGQEAINTLSNNLDVDIILMDVMMPVMDGYEAAKVIKENTKTKHIPVIAVTAKALSEDRQNALDAGYDDYITKPLQMKMLMEIISAWVEK</sequence>
<dbReference type="InterPro" id="IPR011006">
    <property type="entry name" value="CheY-like_superfamily"/>
</dbReference>
<dbReference type="RefSeq" id="WP_194368495.1">
    <property type="nucleotide sequence ID" value="NZ_CP054492.1"/>
</dbReference>
<dbReference type="FunFam" id="3.30.565.10:FF:000010">
    <property type="entry name" value="Sensor histidine kinase RcsC"/>
    <property type="match status" value="1"/>
</dbReference>
<dbReference type="InterPro" id="IPR029016">
    <property type="entry name" value="GAF-like_dom_sf"/>
</dbReference>
<evidence type="ECO:0000256" key="4">
    <source>
        <dbReference type="ARBA" id="ARBA00022679"/>
    </source>
</evidence>
<evidence type="ECO:0000256" key="9">
    <source>
        <dbReference type="SAM" id="MobiDB-lite"/>
    </source>
</evidence>
<feature type="compositionally biased region" description="Low complexity" evidence="9">
    <location>
        <begin position="595"/>
        <end position="613"/>
    </location>
</feature>
<dbReference type="EMBL" id="CP054492">
    <property type="protein sequence ID" value="QOY51376.1"/>
    <property type="molecule type" value="Genomic_DNA"/>
</dbReference>
<feature type="transmembrane region" description="Helical" evidence="10">
    <location>
        <begin position="12"/>
        <end position="32"/>
    </location>
</feature>
<evidence type="ECO:0000256" key="10">
    <source>
        <dbReference type="SAM" id="Phobius"/>
    </source>
</evidence>
<evidence type="ECO:0000259" key="11">
    <source>
        <dbReference type="PROSITE" id="PS50109"/>
    </source>
</evidence>
<dbReference type="Gene3D" id="3.30.450.40">
    <property type="match status" value="1"/>
</dbReference>
<evidence type="ECO:0000259" key="12">
    <source>
        <dbReference type="PROSITE" id="PS50110"/>
    </source>
</evidence>
<evidence type="ECO:0000256" key="7">
    <source>
        <dbReference type="PROSITE-ProRule" id="PRU00169"/>
    </source>
</evidence>
<keyword evidence="6" id="KW-0902">Two-component regulatory system</keyword>
<accession>A0A7S7LTU0</accession>
<evidence type="ECO:0000256" key="5">
    <source>
        <dbReference type="ARBA" id="ARBA00022777"/>
    </source>
</evidence>
<proteinExistence type="predicted"/>
<dbReference type="Gene3D" id="1.10.287.130">
    <property type="match status" value="1"/>
</dbReference>
<dbReference type="SUPFAM" id="SSF47384">
    <property type="entry name" value="Homodimeric domain of signal transducing histidine kinase"/>
    <property type="match status" value="1"/>
</dbReference>
<dbReference type="SUPFAM" id="SSF55874">
    <property type="entry name" value="ATPase domain of HSP90 chaperone/DNA topoisomerase II/histidine kinase"/>
    <property type="match status" value="1"/>
</dbReference>
<dbReference type="CDD" id="cd00156">
    <property type="entry name" value="REC"/>
    <property type="match status" value="1"/>
</dbReference>
<dbReference type="InterPro" id="IPR003018">
    <property type="entry name" value="GAF"/>
</dbReference>
<feature type="modified residue" description="4-aspartylphosphate" evidence="7">
    <location>
        <position position="1099"/>
    </location>
</feature>
<dbReference type="CDD" id="cd16922">
    <property type="entry name" value="HATPase_EvgS-ArcB-TorS-like"/>
    <property type="match status" value="1"/>
</dbReference>
<keyword evidence="10" id="KW-0472">Membrane</keyword>
<keyword evidence="4" id="KW-0808">Transferase</keyword>
<keyword evidence="8" id="KW-0175">Coiled coil</keyword>
<dbReference type="SMART" id="SM00065">
    <property type="entry name" value="GAF"/>
    <property type="match status" value="1"/>
</dbReference>
<feature type="domain" description="Response regulatory" evidence="12">
    <location>
        <begin position="1049"/>
        <end position="1166"/>
    </location>
</feature>